<accession>X1E078</accession>
<comment type="caution">
    <text evidence="1">The sequence shown here is derived from an EMBL/GenBank/DDBJ whole genome shotgun (WGS) entry which is preliminary data.</text>
</comment>
<organism evidence="1">
    <name type="scientific">marine sediment metagenome</name>
    <dbReference type="NCBI Taxonomy" id="412755"/>
    <lineage>
        <taxon>unclassified sequences</taxon>
        <taxon>metagenomes</taxon>
        <taxon>ecological metagenomes</taxon>
    </lineage>
</organism>
<reference evidence="1" key="1">
    <citation type="journal article" date="2014" name="Front. Microbiol.">
        <title>High frequency of phylogenetically diverse reductive dehalogenase-homologous genes in deep subseafloor sedimentary metagenomes.</title>
        <authorList>
            <person name="Kawai M."/>
            <person name="Futagami T."/>
            <person name="Toyoda A."/>
            <person name="Takaki Y."/>
            <person name="Nishi S."/>
            <person name="Hori S."/>
            <person name="Arai W."/>
            <person name="Tsubouchi T."/>
            <person name="Morono Y."/>
            <person name="Uchiyama I."/>
            <person name="Ito T."/>
            <person name="Fujiyama A."/>
            <person name="Inagaki F."/>
            <person name="Takami H."/>
        </authorList>
    </citation>
    <scope>NUCLEOTIDE SEQUENCE</scope>
    <source>
        <strain evidence="1">Expedition CK06-06</strain>
    </source>
</reference>
<sequence length="175" mass="18405">MATLTTGLSSYKTFHQVADIGTPDVDLAKETDFTIGRPATLLGVEAVDLQILDGAGKHLKVNNFSIIVHAVSAADSDTVTEKIYGGAEAGPPQLIASIVWTIGLARPIAATTTTLWADTAVVTSTHMKTITVADGGGSNRVCSVTFDLTGYRYVLGLWTATGNDPTTITALYRTF</sequence>
<dbReference type="EMBL" id="BART01029507">
    <property type="protein sequence ID" value="GAH02048.1"/>
    <property type="molecule type" value="Genomic_DNA"/>
</dbReference>
<proteinExistence type="predicted"/>
<gene>
    <name evidence="1" type="ORF">S01H4_51754</name>
</gene>
<dbReference type="AlphaFoldDB" id="X1E078"/>
<protein>
    <submittedName>
        <fullName evidence="1">Uncharacterized protein</fullName>
    </submittedName>
</protein>
<name>X1E078_9ZZZZ</name>
<evidence type="ECO:0000313" key="1">
    <source>
        <dbReference type="EMBL" id="GAH02048.1"/>
    </source>
</evidence>